<dbReference type="InterPro" id="IPR036398">
    <property type="entry name" value="CA_dom_sf"/>
</dbReference>
<organism evidence="10 11">
    <name type="scientific">Owenia fusiformis</name>
    <name type="common">Polychaete worm</name>
    <dbReference type="NCBI Taxonomy" id="6347"/>
    <lineage>
        <taxon>Eukaryota</taxon>
        <taxon>Metazoa</taxon>
        <taxon>Spiralia</taxon>
        <taxon>Lophotrochozoa</taxon>
        <taxon>Annelida</taxon>
        <taxon>Polychaeta</taxon>
        <taxon>Sedentaria</taxon>
        <taxon>Canalipalpata</taxon>
        <taxon>Sabellida</taxon>
        <taxon>Oweniida</taxon>
        <taxon>Oweniidae</taxon>
        <taxon>Owenia</taxon>
    </lineage>
</organism>
<dbReference type="AlphaFoldDB" id="A0A8S4MWR6"/>
<dbReference type="InterPro" id="IPR023561">
    <property type="entry name" value="Carbonic_anhydrase_a-class"/>
</dbReference>
<feature type="domain" description="VWFA" evidence="8">
    <location>
        <begin position="543"/>
        <end position="802"/>
    </location>
</feature>
<dbReference type="InterPro" id="IPR001148">
    <property type="entry name" value="CA_dom"/>
</dbReference>
<evidence type="ECO:0000256" key="4">
    <source>
        <dbReference type="ARBA" id="ARBA00022833"/>
    </source>
</evidence>
<dbReference type="InterPro" id="IPR002035">
    <property type="entry name" value="VWF_A"/>
</dbReference>
<keyword evidence="3" id="KW-0479">Metal-binding</keyword>
<dbReference type="EC" id="4.2.1.1" evidence="2"/>
<dbReference type="Pfam" id="PF00194">
    <property type="entry name" value="Carb_anhydrase"/>
    <property type="match status" value="1"/>
</dbReference>
<dbReference type="Proteomes" id="UP000749559">
    <property type="component" value="Unassembled WGS sequence"/>
</dbReference>
<keyword evidence="11" id="KW-1185">Reference proteome</keyword>
<evidence type="ECO:0000256" key="6">
    <source>
        <dbReference type="ARBA" id="ARBA00048348"/>
    </source>
</evidence>
<dbReference type="PANTHER" id="PTHR18952">
    <property type="entry name" value="CARBONIC ANHYDRASE"/>
    <property type="match status" value="1"/>
</dbReference>
<evidence type="ECO:0000313" key="11">
    <source>
        <dbReference type="Proteomes" id="UP000749559"/>
    </source>
</evidence>
<feature type="signal peptide" evidence="7">
    <location>
        <begin position="1"/>
        <end position="16"/>
    </location>
</feature>
<dbReference type="SUPFAM" id="SSF51069">
    <property type="entry name" value="Carbonic anhydrase"/>
    <property type="match status" value="1"/>
</dbReference>
<comment type="catalytic activity">
    <reaction evidence="6">
        <text>hydrogencarbonate + H(+) = CO2 + H2O</text>
        <dbReference type="Rhea" id="RHEA:10748"/>
        <dbReference type="ChEBI" id="CHEBI:15377"/>
        <dbReference type="ChEBI" id="CHEBI:15378"/>
        <dbReference type="ChEBI" id="CHEBI:16526"/>
        <dbReference type="ChEBI" id="CHEBI:17544"/>
        <dbReference type="EC" id="4.2.1.1"/>
    </reaction>
</comment>
<gene>
    <name evidence="10" type="ORF">OFUS_LOCUS853</name>
</gene>
<dbReference type="Pfam" id="PF00092">
    <property type="entry name" value="VWA"/>
    <property type="match status" value="2"/>
</dbReference>
<feature type="non-terminal residue" evidence="10">
    <location>
        <position position="809"/>
    </location>
</feature>
<evidence type="ECO:0000259" key="9">
    <source>
        <dbReference type="PROSITE" id="PS51144"/>
    </source>
</evidence>
<evidence type="ECO:0000256" key="7">
    <source>
        <dbReference type="SAM" id="SignalP"/>
    </source>
</evidence>
<comment type="caution">
    <text evidence="10">The sequence shown here is derived from an EMBL/GenBank/DDBJ whole genome shotgun (WGS) entry which is preliminary data.</text>
</comment>
<reference evidence="10" key="1">
    <citation type="submission" date="2022-03" db="EMBL/GenBank/DDBJ databases">
        <authorList>
            <person name="Martin C."/>
        </authorList>
    </citation>
    <scope>NUCLEOTIDE SEQUENCE</scope>
</reference>
<dbReference type="Gene3D" id="3.40.50.410">
    <property type="entry name" value="von Willebrand factor, type A domain"/>
    <property type="match status" value="2"/>
</dbReference>
<feature type="domain" description="VWFA" evidence="8">
    <location>
        <begin position="298"/>
        <end position="492"/>
    </location>
</feature>
<dbReference type="SUPFAM" id="SSF53300">
    <property type="entry name" value="vWA-like"/>
    <property type="match status" value="2"/>
</dbReference>
<dbReference type="CDD" id="cd01450">
    <property type="entry name" value="vWFA_subfamily_ECM"/>
    <property type="match status" value="2"/>
</dbReference>
<feature type="chain" id="PRO_5035836797" description="carbonic anhydrase" evidence="7">
    <location>
        <begin position="17"/>
        <end position="809"/>
    </location>
</feature>
<protein>
    <recommendedName>
        <fullName evidence="2">carbonic anhydrase</fullName>
        <ecNumber evidence="2">4.2.1.1</ecNumber>
    </recommendedName>
</protein>
<dbReference type="EMBL" id="CAIIXF020000001">
    <property type="protein sequence ID" value="CAH1773228.1"/>
    <property type="molecule type" value="Genomic_DNA"/>
</dbReference>
<dbReference type="SMART" id="SM01057">
    <property type="entry name" value="Carb_anhydrase"/>
    <property type="match status" value="1"/>
</dbReference>
<dbReference type="PROSITE" id="PS50234">
    <property type="entry name" value="VWFA"/>
    <property type="match status" value="2"/>
</dbReference>
<dbReference type="Gene3D" id="3.10.200.10">
    <property type="entry name" value="Alpha carbonic anhydrase"/>
    <property type="match status" value="1"/>
</dbReference>
<keyword evidence="7" id="KW-0732">Signal</keyword>
<sequence>MVSLCILAVLPLLVSSQSKQPFEFTGENGVDSWGEDTPLCDTGTRQSPINIIHEDTVIDRSLYSLQFYNLDSKVRNNIANDGVKVRIDIGEKQNVFAYFGGLPGVYRLRDVNINWPASHLIDGYRADLELTLRGYNAELYKSIDDADGKKDGIALFSVLYKISSAHNFVLEPLISSLKNIRDFGNEVDIERGLLLEELLPASARSSYYRYNGSIPHPPCTETGYIWYVFADHLYLSENQLNELKMLRDSNGNRMDNLFRPVQSLEGRIVSRPAFRIPRVDFLSDSDKAPPTKKESCLDVFFVIDESCSVYEDIPKVKQLLLDVVDKTIIGRRSVLMSLVRYHDDVNLNFYHLNTTNNEVTKKFIETQPLGQTASCKTQTYDALKFNSEFFFRLGKNASDKYTGVRSNSIAKDVLFVITDGVSIPIGRRSQALKQAQKIRISGVKMFTIGLHNQKERDGSPELLGFVNDDANHAFSIDDIDLADTVAGIINSADPCFSTTTPRPTTTTTLPEREIVTNFDIGTTTKTPTTTKPPIAFSCRDKLDIILIIDTSQSLLNKKQRTSLKVSRTAEKEWEYRQGDNMTSENLKTVKEFLRELLDLYVIGHGATHVAILTFDEEVVLHQKLNDTKNRETTIQALMGIKEWTGKGTRTDEALFQAKKILSSRPDNRPEAADLVILVTDGVVTPCCETHERGCCRYEVCKPSITGNPCLSKDGAIERVTNVSEEIHADFKEATFIVLSLPNKPEVVKKAKRNKRGVPSKATKDIAFKMYKNIVGKGNEMNIVNFTKFDELEHRMKDVNDKICEGIKNK</sequence>
<evidence type="ECO:0000313" key="10">
    <source>
        <dbReference type="EMBL" id="CAH1773228.1"/>
    </source>
</evidence>
<proteinExistence type="inferred from homology"/>
<name>A0A8S4MWR6_OWEFU</name>
<evidence type="ECO:0000256" key="2">
    <source>
        <dbReference type="ARBA" id="ARBA00012925"/>
    </source>
</evidence>
<evidence type="ECO:0000256" key="3">
    <source>
        <dbReference type="ARBA" id="ARBA00022723"/>
    </source>
</evidence>
<dbReference type="PROSITE" id="PS51144">
    <property type="entry name" value="ALPHA_CA_2"/>
    <property type="match status" value="1"/>
</dbReference>
<evidence type="ECO:0000256" key="5">
    <source>
        <dbReference type="ARBA" id="ARBA00023239"/>
    </source>
</evidence>
<dbReference type="SMART" id="SM00327">
    <property type="entry name" value="VWA"/>
    <property type="match status" value="2"/>
</dbReference>
<dbReference type="OrthoDB" id="429145at2759"/>
<dbReference type="CDD" id="cd00326">
    <property type="entry name" value="alpha_CA"/>
    <property type="match status" value="1"/>
</dbReference>
<dbReference type="PANTHER" id="PTHR18952:SF265">
    <property type="entry name" value="CARBONIC ANHYDRASE"/>
    <property type="match status" value="1"/>
</dbReference>
<evidence type="ECO:0000259" key="8">
    <source>
        <dbReference type="PROSITE" id="PS50234"/>
    </source>
</evidence>
<comment type="similarity">
    <text evidence="1">Belongs to the alpha-carbonic anhydrase family.</text>
</comment>
<keyword evidence="5" id="KW-0456">Lyase</keyword>
<keyword evidence="4" id="KW-0862">Zinc</keyword>
<dbReference type="InterPro" id="IPR036465">
    <property type="entry name" value="vWFA_dom_sf"/>
</dbReference>
<dbReference type="GO" id="GO:0004089">
    <property type="term" value="F:carbonate dehydratase activity"/>
    <property type="evidence" value="ECO:0007669"/>
    <property type="project" value="UniProtKB-EC"/>
</dbReference>
<accession>A0A8S4MWR6</accession>
<feature type="domain" description="Alpha-carbonic anhydrase" evidence="9">
    <location>
        <begin position="20"/>
        <end position="273"/>
    </location>
</feature>
<evidence type="ECO:0000256" key="1">
    <source>
        <dbReference type="ARBA" id="ARBA00010718"/>
    </source>
</evidence>
<dbReference type="GO" id="GO:0008270">
    <property type="term" value="F:zinc ion binding"/>
    <property type="evidence" value="ECO:0007669"/>
    <property type="project" value="InterPro"/>
</dbReference>